<dbReference type="HOGENOM" id="CLU_069253_0_4_5"/>
<dbReference type="InterPro" id="IPR001853">
    <property type="entry name" value="DSBA-like_thioredoxin_dom"/>
</dbReference>
<proteinExistence type="predicted"/>
<dbReference type="KEGG" id="rru:Rru_A1922"/>
<dbReference type="EnsemblBacteria" id="ABC22722">
    <property type="protein sequence ID" value="ABC22722"/>
    <property type="gene ID" value="Rru_A1922"/>
</dbReference>
<sequence>MDIDFVFDTACPWCHIGWRRLLHALAERPEVVVRPRWRPFLLNPEMPAEGMDRRQYVERKFGGPRRAARMLEAAESAGRLVGLEFRFERIKRTPNTIDSHRLLRLGRSTSQREALFDALFQAYFVDGEDIGDRDTLIALGVACGLDGALLREHLAGGAEIAEVVSENTRAHAIGMSGVPGFIFNGQFAISGAQEPAIFIRMIDLALETQALLPVACSS</sequence>
<reference evidence="2 3" key="1">
    <citation type="journal article" date="2011" name="Stand. Genomic Sci.">
        <title>Complete genome sequence of Rhodospirillum rubrum type strain (S1).</title>
        <authorList>
            <person name="Munk A.C."/>
            <person name="Copeland A."/>
            <person name="Lucas S."/>
            <person name="Lapidus A."/>
            <person name="Del Rio T.G."/>
            <person name="Barry K."/>
            <person name="Detter J.C."/>
            <person name="Hammon N."/>
            <person name="Israni S."/>
            <person name="Pitluck S."/>
            <person name="Brettin T."/>
            <person name="Bruce D."/>
            <person name="Han C."/>
            <person name="Tapia R."/>
            <person name="Gilna P."/>
            <person name="Schmutz J."/>
            <person name="Larimer F."/>
            <person name="Land M."/>
            <person name="Kyrpides N.C."/>
            <person name="Mavromatis K."/>
            <person name="Richardson P."/>
            <person name="Rohde M."/>
            <person name="Goker M."/>
            <person name="Klenk H.P."/>
            <person name="Zhang Y."/>
            <person name="Roberts G.P."/>
            <person name="Reslewic S."/>
            <person name="Schwartz D.C."/>
        </authorList>
    </citation>
    <scope>NUCLEOTIDE SEQUENCE [LARGE SCALE GENOMIC DNA]</scope>
    <source>
        <strain evidence="3">ATCC 11170 / ATH 1.1.1 / DSM 467 / LMG 4362 / NCIMB 8255 / S1</strain>
    </source>
</reference>
<dbReference type="eggNOG" id="COG2761">
    <property type="taxonomic scope" value="Bacteria"/>
</dbReference>
<evidence type="ECO:0000313" key="2">
    <source>
        <dbReference type="EMBL" id="ABC22722.1"/>
    </source>
</evidence>
<dbReference type="SUPFAM" id="SSF52833">
    <property type="entry name" value="Thioredoxin-like"/>
    <property type="match status" value="1"/>
</dbReference>
<dbReference type="PhylomeDB" id="Q2RT23"/>
<dbReference type="PANTHER" id="PTHR13887:SF41">
    <property type="entry name" value="THIOREDOXIN SUPERFAMILY PROTEIN"/>
    <property type="match status" value="1"/>
</dbReference>
<dbReference type="CDD" id="cd03024">
    <property type="entry name" value="DsbA_FrnE"/>
    <property type="match status" value="1"/>
</dbReference>
<evidence type="ECO:0000259" key="1">
    <source>
        <dbReference type="Pfam" id="PF01323"/>
    </source>
</evidence>
<dbReference type="STRING" id="269796.Rru_A1922"/>
<keyword evidence="3" id="KW-1185">Reference proteome</keyword>
<evidence type="ECO:0000313" key="3">
    <source>
        <dbReference type="Proteomes" id="UP000001929"/>
    </source>
</evidence>
<dbReference type="EMBL" id="CP000230">
    <property type="protein sequence ID" value="ABC22722.1"/>
    <property type="molecule type" value="Genomic_DNA"/>
</dbReference>
<dbReference type="Gene3D" id="3.40.30.10">
    <property type="entry name" value="Glutaredoxin"/>
    <property type="match status" value="1"/>
</dbReference>
<dbReference type="PANTHER" id="PTHR13887">
    <property type="entry name" value="GLUTATHIONE S-TRANSFERASE KAPPA"/>
    <property type="match status" value="1"/>
</dbReference>
<dbReference type="GO" id="GO:0016491">
    <property type="term" value="F:oxidoreductase activity"/>
    <property type="evidence" value="ECO:0007669"/>
    <property type="project" value="InterPro"/>
</dbReference>
<dbReference type="Pfam" id="PF01323">
    <property type="entry name" value="DSBA"/>
    <property type="match status" value="1"/>
</dbReference>
<name>Q2RT23_RHORT</name>
<dbReference type="AlphaFoldDB" id="Q2RT23"/>
<organism evidence="2 3">
    <name type="scientific">Rhodospirillum rubrum (strain ATCC 11170 / ATH 1.1.1 / DSM 467 / LMG 4362 / NCIMB 8255 / S1)</name>
    <dbReference type="NCBI Taxonomy" id="269796"/>
    <lineage>
        <taxon>Bacteria</taxon>
        <taxon>Pseudomonadati</taxon>
        <taxon>Pseudomonadota</taxon>
        <taxon>Alphaproteobacteria</taxon>
        <taxon>Rhodospirillales</taxon>
        <taxon>Rhodospirillaceae</taxon>
        <taxon>Rhodospirillum</taxon>
    </lineage>
</organism>
<dbReference type="InterPro" id="IPR036249">
    <property type="entry name" value="Thioredoxin-like_sf"/>
</dbReference>
<dbReference type="RefSeq" id="WP_011389675.1">
    <property type="nucleotide sequence ID" value="NC_007643.1"/>
</dbReference>
<feature type="domain" description="DSBA-like thioredoxin" evidence="1">
    <location>
        <begin position="3"/>
        <end position="196"/>
    </location>
</feature>
<dbReference type="PATRIC" id="fig|269796.9.peg.2005"/>
<accession>Q2RT23</accession>
<gene>
    <name evidence="2" type="ordered locus">Rru_A1922</name>
</gene>
<protein>
    <submittedName>
        <fullName evidence="2">DSBA oxidoreductase</fullName>
    </submittedName>
</protein>
<dbReference type="Proteomes" id="UP000001929">
    <property type="component" value="Chromosome"/>
</dbReference>